<dbReference type="InterPro" id="IPR050789">
    <property type="entry name" value="Diverse_Enzym_Activities"/>
</dbReference>
<protein>
    <submittedName>
        <fullName evidence="2">Serine hydrolase</fullName>
    </submittedName>
</protein>
<reference evidence="2 3" key="1">
    <citation type="submission" date="2019-12" db="EMBL/GenBank/DDBJ databases">
        <authorList>
            <person name="Huq M.A."/>
        </authorList>
    </citation>
    <scope>NUCLEOTIDE SEQUENCE [LARGE SCALE GENOMIC DNA]</scope>
    <source>
        <strain evidence="2 3">MAH-18</strain>
    </source>
</reference>
<comment type="caution">
    <text evidence="2">The sequence shown here is derived from an EMBL/GenBank/DDBJ whole genome shotgun (WGS) entry which is preliminary data.</text>
</comment>
<dbReference type="SUPFAM" id="SSF56601">
    <property type="entry name" value="beta-lactamase/transpeptidase-like"/>
    <property type="match status" value="1"/>
</dbReference>
<dbReference type="InterPro" id="IPR012338">
    <property type="entry name" value="Beta-lactam/transpept-like"/>
</dbReference>
<dbReference type="AlphaFoldDB" id="A0A6L6XJY7"/>
<organism evidence="2 3">
    <name type="scientific">Nocardioides agri</name>
    <dbReference type="NCBI Taxonomy" id="2682843"/>
    <lineage>
        <taxon>Bacteria</taxon>
        <taxon>Bacillati</taxon>
        <taxon>Actinomycetota</taxon>
        <taxon>Actinomycetes</taxon>
        <taxon>Propionibacteriales</taxon>
        <taxon>Nocardioidaceae</taxon>
        <taxon>Nocardioides</taxon>
    </lineage>
</organism>
<dbReference type="EMBL" id="WSEK01000003">
    <property type="protein sequence ID" value="MVQ47591.1"/>
    <property type="molecule type" value="Genomic_DNA"/>
</dbReference>
<evidence type="ECO:0000313" key="2">
    <source>
        <dbReference type="EMBL" id="MVQ47591.1"/>
    </source>
</evidence>
<evidence type="ECO:0000259" key="1">
    <source>
        <dbReference type="Pfam" id="PF00144"/>
    </source>
</evidence>
<evidence type="ECO:0000313" key="3">
    <source>
        <dbReference type="Proteomes" id="UP000473525"/>
    </source>
</evidence>
<dbReference type="PANTHER" id="PTHR43283">
    <property type="entry name" value="BETA-LACTAMASE-RELATED"/>
    <property type="match status" value="1"/>
</dbReference>
<dbReference type="Proteomes" id="UP000473525">
    <property type="component" value="Unassembled WGS sequence"/>
</dbReference>
<dbReference type="Gene3D" id="3.40.710.10">
    <property type="entry name" value="DD-peptidase/beta-lactamase superfamily"/>
    <property type="match status" value="1"/>
</dbReference>
<dbReference type="InterPro" id="IPR001466">
    <property type="entry name" value="Beta-lactam-related"/>
</dbReference>
<gene>
    <name evidence="2" type="ORF">GON03_00225</name>
</gene>
<dbReference type="PANTHER" id="PTHR43283:SF3">
    <property type="entry name" value="BETA-LACTAMASE FAMILY PROTEIN (AFU_ORTHOLOGUE AFUA_5G07500)"/>
    <property type="match status" value="1"/>
</dbReference>
<accession>A0A6L6XJY7</accession>
<name>A0A6L6XJY7_9ACTN</name>
<feature type="domain" description="Beta-lactamase-related" evidence="1">
    <location>
        <begin position="17"/>
        <end position="333"/>
    </location>
</feature>
<proteinExistence type="predicted"/>
<dbReference type="RefSeq" id="WP_157339758.1">
    <property type="nucleotide sequence ID" value="NZ_WSEK01000003.1"/>
</dbReference>
<dbReference type="GO" id="GO:0016787">
    <property type="term" value="F:hydrolase activity"/>
    <property type="evidence" value="ECO:0007669"/>
    <property type="project" value="UniProtKB-KW"/>
</dbReference>
<sequence>MTTLSEVKAWIAEQLPALIEKYDVPGAAVGVLFDGEVVDDAAGLLHRGTGVEATTDSLFQIGSITKLWTSTLVMQLVDEGRVDLDEPVRTYLPEFAIGDDAAAAVITVRMLLNHTAGFEGDIFTDTGVGDDCVEKYLGVLGEVPQLFPPGEMFSYNNAGFCVLGRLVEVLREKHYDACLRDHLFAPLGLTHAATNPYEAIMFRAAMGHVQLEPGAGYQPAPIWTFARSNAPAGSMLSMRPRDLLKFAAMHMADGRAEDGTQVLAPGTAAAMQAHAVDVPYLGVMGTSWGLGFERFDLPTGDIVGHDGSTIGQNAFLRMLPEAGVAVVLLTNGGDIISFYEDLVTPIIEKLTGVQVPALPTPPADAERIDASRYVGTYATEVGELTVSQDDDGRIWVVTVPKGMFEDLGEQPDRKELVPFRDDSLIPLESEHGMHLPHVFLGDDGEGHALYLHVGRAIRRAGA</sequence>
<keyword evidence="3" id="KW-1185">Reference proteome</keyword>
<keyword evidence="2" id="KW-0378">Hydrolase</keyword>
<dbReference type="Pfam" id="PF00144">
    <property type="entry name" value="Beta-lactamase"/>
    <property type="match status" value="1"/>
</dbReference>